<dbReference type="Gene3D" id="3.40.50.720">
    <property type="entry name" value="NAD(P)-binding Rossmann-like Domain"/>
    <property type="match status" value="2"/>
</dbReference>
<keyword evidence="18 24" id="KW-0472">Membrane</keyword>
<evidence type="ECO:0000256" key="9">
    <source>
        <dbReference type="ARBA" id="ARBA00022741"/>
    </source>
</evidence>
<dbReference type="Pfam" id="PF02233">
    <property type="entry name" value="PNTB"/>
    <property type="match status" value="1"/>
</dbReference>
<name>A0A0C3CZN1_HEBCY</name>
<evidence type="ECO:0000256" key="2">
    <source>
        <dbReference type="ARBA" id="ARBA00004429"/>
    </source>
</evidence>
<keyword evidence="7" id="KW-0997">Cell inner membrane</keyword>
<evidence type="ECO:0000256" key="23">
    <source>
        <dbReference type="ARBA" id="ARBA00079255"/>
    </source>
</evidence>
<dbReference type="InterPro" id="IPR026255">
    <property type="entry name" value="NADP_transhyd_a"/>
</dbReference>
<dbReference type="HOGENOM" id="CLU_003376_0_0_1"/>
<evidence type="ECO:0000256" key="20">
    <source>
        <dbReference type="ARBA" id="ARBA00054910"/>
    </source>
</evidence>
<evidence type="ECO:0000256" key="8">
    <source>
        <dbReference type="ARBA" id="ARBA00022692"/>
    </source>
</evidence>
<evidence type="ECO:0000256" key="18">
    <source>
        <dbReference type="ARBA" id="ARBA00023136"/>
    </source>
</evidence>
<dbReference type="NCBIfam" id="TIGR00561">
    <property type="entry name" value="pntA"/>
    <property type="match status" value="1"/>
</dbReference>
<dbReference type="Gene3D" id="3.40.50.1220">
    <property type="entry name" value="TPP-binding domain"/>
    <property type="match status" value="1"/>
</dbReference>
<accession>A0A0C3CZN1</accession>
<feature type="transmembrane region" description="Helical" evidence="24">
    <location>
        <begin position="780"/>
        <end position="799"/>
    </location>
</feature>
<evidence type="ECO:0000256" key="7">
    <source>
        <dbReference type="ARBA" id="ARBA00022519"/>
    </source>
</evidence>
<keyword evidence="10" id="KW-0999">Mitochondrion inner membrane</keyword>
<evidence type="ECO:0000256" key="21">
    <source>
        <dbReference type="ARBA" id="ARBA00061558"/>
    </source>
</evidence>
<feature type="transmembrane region" description="Helical" evidence="24">
    <location>
        <begin position="683"/>
        <end position="703"/>
    </location>
</feature>
<evidence type="ECO:0000256" key="14">
    <source>
        <dbReference type="ARBA" id="ARBA00022989"/>
    </source>
</evidence>
<dbReference type="EC" id="7.1.1.1" evidence="5"/>
<evidence type="ECO:0000256" key="15">
    <source>
        <dbReference type="ARBA" id="ARBA00022990"/>
    </source>
</evidence>
<feature type="transmembrane region" description="Helical" evidence="24">
    <location>
        <begin position="602"/>
        <end position="620"/>
    </location>
</feature>
<reference evidence="28" key="2">
    <citation type="submission" date="2015-01" db="EMBL/GenBank/DDBJ databases">
        <title>Evolutionary Origins and Diversification of the Mycorrhizal Mutualists.</title>
        <authorList>
            <consortium name="DOE Joint Genome Institute"/>
            <consortium name="Mycorrhizal Genomics Consortium"/>
            <person name="Kohler A."/>
            <person name="Kuo A."/>
            <person name="Nagy L.G."/>
            <person name="Floudas D."/>
            <person name="Copeland A."/>
            <person name="Barry K.W."/>
            <person name="Cichocki N."/>
            <person name="Veneault-Fourrey C."/>
            <person name="LaButti K."/>
            <person name="Lindquist E.A."/>
            <person name="Lipzen A."/>
            <person name="Lundell T."/>
            <person name="Morin E."/>
            <person name="Murat C."/>
            <person name="Riley R."/>
            <person name="Ohm R."/>
            <person name="Sun H."/>
            <person name="Tunlid A."/>
            <person name="Henrissat B."/>
            <person name="Grigoriev I.V."/>
            <person name="Hibbett D.S."/>
            <person name="Martin F."/>
        </authorList>
    </citation>
    <scope>NUCLEOTIDE SEQUENCE [LARGE SCALE GENOMIC DNA]</scope>
    <source>
        <strain evidence="28">h7</strain>
    </source>
</reference>
<keyword evidence="16" id="KW-0520">NAD</keyword>
<comment type="subunit">
    <text evidence="4">Homodimer.</text>
</comment>
<dbReference type="GO" id="GO:0016491">
    <property type="term" value="F:oxidoreductase activity"/>
    <property type="evidence" value="ECO:0007669"/>
    <property type="project" value="InterPro"/>
</dbReference>
<dbReference type="SUPFAM" id="SSF52467">
    <property type="entry name" value="DHS-like NAD/FAD-binding domain"/>
    <property type="match status" value="1"/>
</dbReference>
<dbReference type="InterPro" id="IPR029035">
    <property type="entry name" value="DHS-like_NAD/FAD-binding_dom"/>
</dbReference>
<dbReference type="GO" id="GO:0008750">
    <property type="term" value="F:proton-translocating NAD(P)+ transhydrogenase activity"/>
    <property type="evidence" value="ECO:0007669"/>
    <property type="project" value="UniProtKB-EC"/>
</dbReference>
<evidence type="ECO:0000256" key="6">
    <source>
        <dbReference type="ARBA" id="ARBA00022475"/>
    </source>
</evidence>
<evidence type="ECO:0000256" key="10">
    <source>
        <dbReference type="ARBA" id="ARBA00022792"/>
    </source>
</evidence>
<evidence type="ECO:0000313" key="28">
    <source>
        <dbReference type="Proteomes" id="UP000053424"/>
    </source>
</evidence>
<dbReference type="InterPro" id="IPR024605">
    <property type="entry name" value="NADP_transhyd_a_C"/>
</dbReference>
<dbReference type="SUPFAM" id="SSF51735">
    <property type="entry name" value="NAD(P)-binding Rossmann-fold domains"/>
    <property type="match status" value="1"/>
</dbReference>
<dbReference type="CDD" id="cd05304">
    <property type="entry name" value="Rubrum_tdh"/>
    <property type="match status" value="1"/>
</dbReference>
<keyword evidence="8 24" id="KW-0812">Transmembrane</keyword>
<keyword evidence="15" id="KW-0007">Acetylation</keyword>
<dbReference type="SUPFAM" id="SSF52283">
    <property type="entry name" value="Formate/glycerate dehydrogenase catalytic domain-like"/>
    <property type="match status" value="1"/>
</dbReference>
<evidence type="ECO:0000256" key="22">
    <source>
        <dbReference type="ARBA" id="ARBA00074145"/>
    </source>
</evidence>
<dbReference type="InterPro" id="IPR008143">
    <property type="entry name" value="Ala_DH/PNT_CS2"/>
</dbReference>
<dbReference type="FunFam" id="3.40.50.720:FF:000028">
    <property type="entry name" value="NAD(P) transhydrogenase subunit alpha"/>
    <property type="match status" value="1"/>
</dbReference>
<comment type="similarity">
    <text evidence="21">In the C-terminal section; belongs to the PNT beta subunit family.</text>
</comment>
<reference evidence="27 28" key="1">
    <citation type="submission" date="2014-04" db="EMBL/GenBank/DDBJ databases">
        <authorList>
            <consortium name="DOE Joint Genome Institute"/>
            <person name="Kuo A."/>
            <person name="Gay G."/>
            <person name="Dore J."/>
            <person name="Kohler A."/>
            <person name="Nagy L.G."/>
            <person name="Floudas D."/>
            <person name="Copeland A."/>
            <person name="Barry K.W."/>
            <person name="Cichocki N."/>
            <person name="Veneault-Fourrey C."/>
            <person name="LaButti K."/>
            <person name="Lindquist E.A."/>
            <person name="Lipzen A."/>
            <person name="Lundell T."/>
            <person name="Morin E."/>
            <person name="Murat C."/>
            <person name="Sun H."/>
            <person name="Tunlid A."/>
            <person name="Henrissat B."/>
            <person name="Grigoriev I.V."/>
            <person name="Hibbett D.S."/>
            <person name="Martin F."/>
            <person name="Nordberg H.P."/>
            <person name="Cantor M.N."/>
            <person name="Hua S.X."/>
        </authorList>
    </citation>
    <scope>NUCLEOTIDE SEQUENCE [LARGE SCALE GENOMIC DNA]</scope>
    <source>
        <strain evidence="28">h7</strain>
    </source>
</reference>
<evidence type="ECO:0000256" key="16">
    <source>
        <dbReference type="ARBA" id="ARBA00023027"/>
    </source>
</evidence>
<feature type="transmembrane region" description="Helical" evidence="24">
    <location>
        <begin position="811"/>
        <end position="829"/>
    </location>
</feature>
<evidence type="ECO:0000256" key="17">
    <source>
        <dbReference type="ARBA" id="ARBA00023128"/>
    </source>
</evidence>
<protein>
    <recommendedName>
        <fullName evidence="22">NAD(P) transhydrogenase, mitochondrial</fullName>
        <ecNumber evidence="5">7.1.1.1</ecNumber>
    </recommendedName>
    <alternativeName>
        <fullName evidence="23">Nicotinamide nucleotide transhydrogenase</fullName>
    </alternativeName>
</protein>
<organism evidence="27 28">
    <name type="scientific">Hebeloma cylindrosporum</name>
    <dbReference type="NCBI Taxonomy" id="76867"/>
    <lineage>
        <taxon>Eukaryota</taxon>
        <taxon>Fungi</taxon>
        <taxon>Dikarya</taxon>
        <taxon>Basidiomycota</taxon>
        <taxon>Agaricomycotina</taxon>
        <taxon>Agaricomycetes</taxon>
        <taxon>Agaricomycetidae</taxon>
        <taxon>Agaricales</taxon>
        <taxon>Agaricineae</taxon>
        <taxon>Hymenogastraceae</taxon>
        <taxon>Hebeloma</taxon>
    </lineage>
</organism>
<gene>
    <name evidence="27" type="ORF">M413DRAFT_105068</name>
</gene>
<dbReference type="PANTHER" id="PTHR10160:SF19">
    <property type="entry name" value="PROTON-TRANSLOCATING NAD(P)(+) TRANSHYDROGENASE"/>
    <property type="match status" value="1"/>
</dbReference>
<dbReference type="InterPro" id="IPR007698">
    <property type="entry name" value="AlaDH/PNT_NAD(H)-bd"/>
</dbReference>
<evidence type="ECO:0000256" key="3">
    <source>
        <dbReference type="ARBA" id="ARBA00005624"/>
    </source>
</evidence>
<dbReference type="Pfam" id="PF12769">
    <property type="entry name" value="PNTB_4TM"/>
    <property type="match status" value="1"/>
</dbReference>
<feature type="domain" description="Alanine dehydrogenase/pyridine nucleotide transhydrogenase N-terminal" evidence="26">
    <location>
        <begin position="58"/>
        <end position="194"/>
    </location>
</feature>
<feature type="transmembrane region" description="Helical" evidence="24">
    <location>
        <begin position="652"/>
        <end position="671"/>
    </location>
</feature>
<comment type="catalytic activity">
    <reaction evidence="19">
        <text>NAD(+) + NADPH + H(+)(in) = NADH + NADP(+) + H(+)(out)</text>
        <dbReference type="Rhea" id="RHEA:47992"/>
        <dbReference type="ChEBI" id="CHEBI:15378"/>
        <dbReference type="ChEBI" id="CHEBI:57540"/>
        <dbReference type="ChEBI" id="CHEBI:57783"/>
        <dbReference type="ChEBI" id="CHEBI:57945"/>
        <dbReference type="ChEBI" id="CHEBI:58349"/>
        <dbReference type="EC" id="7.1.1.1"/>
    </reaction>
</comment>
<evidence type="ECO:0000313" key="27">
    <source>
        <dbReference type="EMBL" id="KIM49326.1"/>
    </source>
</evidence>
<dbReference type="GO" id="GO:0050661">
    <property type="term" value="F:NADP binding"/>
    <property type="evidence" value="ECO:0007669"/>
    <property type="project" value="TreeGrafter"/>
</dbReference>
<feature type="transmembrane region" description="Helical" evidence="24">
    <location>
        <begin position="536"/>
        <end position="556"/>
    </location>
</feature>
<feature type="transmembrane region" description="Helical" evidence="24">
    <location>
        <begin position="576"/>
        <end position="596"/>
    </location>
</feature>
<feature type="transmembrane region" description="Helical" evidence="24">
    <location>
        <begin position="715"/>
        <end position="736"/>
    </location>
</feature>
<comment type="function">
    <text evidence="20">The transhydrogenation between NADH and NADP is coupled to respiration and ATP hydrolysis and functions as a proton pump across the membrane. May play a role in reactive oxygen species (ROS) detoxification in the adrenal gland.</text>
</comment>
<keyword evidence="6" id="KW-1003">Cell membrane</keyword>
<dbReference type="EMBL" id="KN831768">
    <property type="protein sequence ID" value="KIM49326.1"/>
    <property type="molecule type" value="Genomic_DNA"/>
</dbReference>
<keyword evidence="12" id="KW-0809">Transit peptide</keyword>
<feature type="transmembrane region" description="Helical" evidence="24">
    <location>
        <begin position="627"/>
        <end position="646"/>
    </location>
</feature>
<dbReference type="FunFam" id="3.40.50.1220:FF:000002">
    <property type="entry name" value="NAD(P) transhydrogenase subunit beta"/>
    <property type="match status" value="1"/>
</dbReference>
<dbReference type="AlphaFoldDB" id="A0A0C3CZN1"/>
<feature type="domain" description="Alanine dehydrogenase/pyridine nucleotide transhydrogenase NAD(H)-binding" evidence="25">
    <location>
        <begin position="203"/>
        <end position="367"/>
    </location>
</feature>
<comment type="similarity">
    <text evidence="3">In the N-terminal section; belongs to the AlaDH/PNT family.</text>
</comment>
<feature type="transmembrane region" description="Helical" evidence="24">
    <location>
        <begin position="481"/>
        <end position="502"/>
    </location>
</feature>
<dbReference type="InterPro" id="IPR008142">
    <property type="entry name" value="AlaDH/PNT_CS1"/>
</dbReference>
<evidence type="ECO:0000259" key="25">
    <source>
        <dbReference type="SMART" id="SM01002"/>
    </source>
</evidence>
<evidence type="ECO:0000256" key="4">
    <source>
        <dbReference type="ARBA" id="ARBA00011738"/>
    </source>
</evidence>
<feature type="transmembrane region" description="Helical" evidence="24">
    <location>
        <begin position="509"/>
        <end position="530"/>
    </location>
</feature>
<keyword evidence="9" id="KW-0547">Nucleotide-binding</keyword>
<dbReference type="InterPro" id="IPR034300">
    <property type="entry name" value="PNTB-like"/>
</dbReference>
<keyword evidence="28" id="KW-1185">Reference proteome</keyword>
<dbReference type="PROSITE" id="PS00836">
    <property type="entry name" value="ALADH_PNT_1"/>
    <property type="match status" value="1"/>
</dbReference>
<evidence type="ECO:0000256" key="24">
    <source>
        <dbReference type="SAM" id="Phobius"/>
    </source>
</evidence>
<dbReference type="OrthoDB" id="37244at2759"/>
<dbReference type="Pfam" id="PF05222">
    <property type="entry name" value="AlaDh_PNT_N"/>
    <property type="match status" value="1"/>
</dbReference>
<dbReference type="SMART" id="SM01002">
    <property type="entry name" value="AlaDh_PNT_C"/>
    <property type="match status" value="1"/>
</dbReference>
<evidence type="ECO:0000256" key="5">
    <source>
        <dbReference type="ARBA" id="ARBA00012943"/>
    </source>
</evidence>
<evidence type="ECO:0000256" key="12">
    <source>
        <dbReference type="ARBA" id="ARBA00022946"/>
    </source>
</evidence>
<keyword evidence="17" id="KW-0496">Mitochondrion</keyword>
<evidence type="ECO:0000256" key="19">
    <source>
        <dbReference type="ARBA" id="ARBA00048202"/>
    </source>
</evidence>
<dbReference type="PANTHER" id="PTHR10160">
    <property type="entry name" value="NAD(P) TRANSHYDROGENASE"/>
    <property type="match status" value="1"/>
</dbReference>
<dbReference type="Proteomes" id="UP000053424">
    <property type="component" value="Unassembled WGS sequence"/>
</dbReference>
<dbReference type="InterPro" id="IPR036291">
    <property type="entry name" value="NAD(P)-bd_dom_sf"/>
</dbReference>
<dbReference type="SMART" id="SM01003">
    <property type="entry name" value="AlaDh_PNT_N"/>
    <property type="match status" value="1"/>
</dbReference>
<dbReference type="GO" id="GO:0006740">
    <property type="term" value="P:NADPH regeneration"/>
    <property type="evidence" value="ECO:0007669"/>
    <property type="project" value="TreeGrafter"/>
</dbReference>
<comment type="subcellular location">
    <subcellularLocation>
        <location evidence="2">Cell inner membrane</location>
        <topology evidence="2">Multi-pass membrane protein</topology>
    </subcellularLocation>
    <subcellularLocation>
        <location evidence="1">Mitochondrion inner membrane</location>
        <topology evidence="1">Multi-pass membrane protein</topology>
        <orientation evidence="1">Matrix side</orientation>
    </subcellularLocation>
</comment>
<keyword evidence="11" id="KW-0521">NADP</keyword>
<dbReference type="InterPro" id="IPR007886">
    <property type="entry name" value="AlaDH/PNT_N"/>
</dbReference>
<evidence type="ECO:0000256" key="1">
    <source>
        <dbReference type="ARBA" id="ARBA00004292"/>
    </source>
</evidence>
<dbReference type="NCBIfam" id="NF006942">
    <property type="entry name" value="PRK09424.1"/>
    <property type="match status" value="1"/>
</dbReference>
<dbReference type="GO" id="GO:0005743">
    <property type="term" value="C:mitochondrial inner membrane"/>
    <property type="evidence" value="ECO:0007669"/>
    <property type="project" value="UniProtKB-SubCell"/>
</dbReference>
<dbReference type="STRING" id="686832.A0A0C3CZN1"/>
<dbReference type="GO" id="GO:0005886">
    <property type="term" value="C:plasma membrane"/>
    <property type="evidence" value="ECO:0007669"/>
    <property type="project" value="UniProtKB-SubCell"/>
</dbReference>
<evidence type="ECO:0000256" key="13">
    <source>
        <dbReference type="ARBA" id="ARBA00022967"/>
    </source>
</evidence>
<dbReference type="PROSITE" id="PS00837">
    <property type="entry name" value="ALADH_PNT_2"/>
    <property type="match status" value="1"/>
</dbReference>
<dbReference type="Pfam" id="PF01262">
    <property type="entry name" value="AlaDh_PNT_C"/>
    <property type="match status" value="1"/>
</dbReference>
<evidence type="ECO:0000256" key="11">
    <source>
        <dbReference type="ARBA" id="ARBA00022857"/>
    </source>
</evidence>
<sequence>MAVRPYLTANLPLARRLASVLVSRGFRRFHTTRTTSNIVSEKPPSDGSGVPYSSLTVGIPRELFPNERRVALTPQNATLLLKKGFARILVERNSGVEAQFLDEQYAAAGATLVSQDELYKGSDIVLKVRPPLLGQETERLKEGSTVISFLYPAQNKAIVDTLSTRKVNAFAMDMIPRISRAQVFDALSSMANIAGYKAVLEASNHFGRFLTGQVTAAGKIPPCKVLVIGAGVAGLSAIATARRLGAIVTGFDTRSAAREQVQSLGAEFIEVDIQEEGGGAGGYAKVMSKEFIEAEMALFMAQCKEVDIIITTALIPGQPAPKLITNEMVAAMKQGSVIVDLAAEAGGNCEGTRPGELSVQSGVTIIGYADLPSRLPTQSSTLYSNNITKFLLSMGGDGKFFIDLKDEVVRGSLIVHEGSILPPVPRAMPTPVAPPPAKVEEMVKAITPWQKASREVALVTAGMGGAVAIGKATGTAFMDSFFTFGLAGLVGYRVVWGVAPALHSPLMSVTNAISGLVGVAGMFVMGGGYFPGTVPQTLGALAVLLASVNVAGGFILTKRMLDMFKRPTDPPEYSWLYAVPAVVFTGGFLAAASTGMAGLVQAGYLTSTILCIGSLSGLGSQGTARQGNALGILGVSSGVLASMGAVGFAPEVIAQFAGVATIGAIIGSVIGRRVTATELPQTVALLHSIVGLSAVLTSIGSVLQDTAHISTLHMVTAYLGVVIGGITFTGSIVAFLKLAAKMSSKPLSLPGKHLVNATLLGANAATMAGFLSLAPGGAPIVAASFLGASTILSFLKGYTTTAAIGGADMPVVITVLNAYSGFALVAEGFMLDNPLLVSVGSLIGVSGSILSYIMCVAMNRSLTNVLFGGISAPAATEAHKIEGTITKTTVDDTADALANADSVILVVGYGMAVAKAQYAISEITTMLRSKGVNVRFAIHPVAGRMPGQCNVLLAEASVPYDIVLEMDEINDDFKDTDVTLVIGANDTVNPIALEPGSAIAGMPVLHAWKSKQVIVMKRGLASGYADVPNPMFYMPGTKMLFGDAKDTCEAIKRSLEARFAK</sequence>
<proteinExistence type="inferred from homology"/>
<keyword evidence="14 24" id="KW-1133">Transmembrane helix</keyword>
<keyword evidence="13" id="KW-1278">Translocase</keyword>
<evidence type="ECO:0000259" key="26">
    <source>
        <dbReference type="SMART" id="SM01003"/>
    </source>
</evidence>
<feature type="transmembrane region" description="Helical" evidence="24">
    <location>
        <begin position="835"/>
        <end position="857"/>
    </location>
</feature>